<comment type="caution">
    <text evidence="1">The sequence shown here is derived from an EMBL/GenBank/DDBJ whole genome shotgun (WGS) entry which is preliminary data.</text>
</comment>
<keyword evidence="2" id="KW-1185">Reference proteome</keyword>
<reference evidence="1 2" key="1">
    <citation type="journal article" date="2010" name="J. Bacteriol.">
        <title>Genome sequence of Lentisphaera araneosa HTCC2155T, the type species of the order Lentisphaerales in the phylum Lentisphaerae.</title>
        <authorList>
            <person name="Thrash J.C."/>
            <person name="Cho J.C."/>
            <person name="Vergin K.L."/>
            <person name="Morris R.M."/>
            <person name="Giovannoni S.J."/>
        </authorList>
    </citation>
    <scope>NUCLEOTIDE SEQUENCE [LARGE SCALE GENOMIC DNA]</scope>
    <source>
        <strain evidence="1 2">HTCC2155</strain>
    </source>
</reference>
<protein>
    <recommendedName>
        <fullName evidence="3">DNA repair protein RecO</fullName>
    </recommendedName>
</protein>
<name>A6DLN9_9BACT</name>
<dbReference type="STRING" id="313628.LNTAR_05261"/>
<proteinExistence type="predicted"/>
<dbReference type="EMBL" id="ABCK01000009">
    <property type="protein sequence ID" value="EDM27494.1"/>
    <property type="molecule type" value="Genomic_DNA"/>
</dbReference>
<gene>
    <name evidence="1" type="ORF">LNTAR_05261</name>
</gene>
<evidence type="ECO:0000313" key="1">
    <source>
        <dbReference type="EMBL" id="EDM27494.1"/>
    </source>
</evidence>
<evidence type="ECO:0000313" key="2">
    <source>
        <dbReference type="Proteomes" id="UP000004947"/>
    </source>
</evidence>
<dbReference type="RefSeq" id="WP_007278798.1">
    <property type="nucleotide sequence ID" value="NZ_ABCK01000009.1"/>
</dbReference>
<sequence>METVIIILKVEAGKGRDYLVWALSPDMGRLVFIFKRSKDFYEPGLFRVMKVRLEKQLNKTTLQLDENSLYKGEVIEIIHNYDHLSESYENFNKACELSQTILKITSQNHACPLAFKTVLQAMEDFLNDGEYLAWRVCLFINFLKDFGGLPELSHFAPLQQQFLIRLEESADSRKSLPKISKQKWLEFEFWALQLLDESGVRVNI</sequence>
<dbReference type="Proteomes" id="UP000004947">
    <property type="component" value="Unassembled WGS sequence"/>
</dbReference>
<evidence type="ECO:0008006" key="3">
    <source>
        <dbReference type="Google" id="ProtNLM"/>
    </source>
</evidence>
<accession>A6DLN9</accession>
<organism evidence="1 2">
    <name type="scientific">Lentisphaera araneosa HTCC2155</name>
    <dbReference type="NCBI Taxonomy" id="313628"/>
    <lineage>
        <taxon>Bacteria</taxon>
        <taxon>Pseudomonadati</taxon>
        <taxon>Lentisphaerota</taxon>
        <taxon>Lentisphaeria</taxon>
        <taxon>Lentisphaerales</taxon>
        <taxon>Lentisphaeraceae</taxon>
        <taxon>Lentisphaera</taxon>
    </lineage>
</organism>
<dbReference type="AlphaFoldDB" id="A6DLN9"/>